<evidence type="ECO:0000313" key="6">
    <source>
        <dbReference type="EMBL" id="KPG02341.1"/>
    </source>
</evidence>
<dbReference type="GO" id="GO:0043041">
    <property type="term" value="P:amino acid activation for nonribosomal peptide biosynthetic process"/>
    <property type="evidence" value="ECO:0007669"/>
    <property type="project" value="TreeGrafter"/>
</dbReference>
<dbReference type="SUPFAM" id="SSF51735">
    <property type="entry name" value="NAD(P)-binding Rossmann-fold domains"/>
    <property type="match status" value="1"/>
</dbReference>
<reference evidence="8 9" key="1">
    <citation type="submission" date="2015-09" db="EMBL/GenBank/DDBJ databases">
        <title>Genome Sequences of Mycobacterium immunogenum Isolates, Recuperated from a Chloraminated Drinking Water Distribution System Simulator Subjected to Episodes of Nitrification.</title>
        <authorList>
            <person name="Gomez-Alvarez V."/>
            <person name="Revetta R.P."/>
        </authorList>
    </citation>
    <scope>NUCLEOTIDE SEQUENCE [LARGE SCALE GENOMIC DNA]</scope>
    <source>
        <strain evidence="6 8">H008</strain>
        <strain evidence="7 9">H076</strain>
    </source>
</reference>
<dbReference type="EMBL" id="LJFO01000032">
    <property type="protein sequence ID" value="KPG02341.1"/>
    <property type="molecule type" value="Genomic_DNA"/>
</dbReference>
<protein>
    <submittedName>
        <fullName evidence="6">Peptide synthase</fullName>
    </submittedName>
</protein>
<evidence type="ECO:0000256" key="1">
    <source>
        <dbReference type="ARBA" id="ARBA00001957"/>
    </source>
</evidence>
<dbReference type="OrthoDB" id="2472181at2"/>
<dbReference type="EMBL" id="LJFS01000075">
    <property type="protein sequence ID" value="KPG20940.1"/>
    <property type="molecule type" value="Genomic_DNA"/>
</dbReference>
<organism evidence="6 8">
    <name type="scientific">Mycobacteroides immunogenum</name>
    <dbReference type="NCBI Taxonomy" id="83262"/>
    <lineage>
        <taxon>Bacteria</taxon>
        <taxon>Bacillati</taxon>
        <taxon>Actinomycetota</taxon>
        <taxon>Actinomycetes</taxon>
        <taxon>Mycobacteriales</taxon>
        <taxon>Mycobacteriaceae</taxon>
        <taxon>Mycobacteroides</taxon>
    </lineage>
</organism>
<dbReference type="InterPro" id="IPR020845">
    <property type="entry name" value="AMP-binding_CS"/>
</dbReference>
<dbReference type="SUPFAM" id="SSF56801">
    <property type="entry name" value="Acetyl-CoA synthetase-like"/>
    <property type="match status" value="1"/>
</dbReference>
<dbReference type="Pfam" id="PF07993">
    <property type="entry name" value="NAD_binding_4"/>
    <property type="match status" value="1"/>
</dbReference>
<keyword evidence="9" id="KW-1185">Reference proteome</keyword>
<keyword evidence="2" id="KW-0596">Phosphopantetheine</keyword>
<dbReference type="Gene3D" id="3.30.559.10">
    <property type="entry name" value="Chloramphenicol acetyltransferase-like domain"/>
    <property type="match status" value="1"/>
</dbReference>
<dbReference type="Gene3D" id="1.10.1200.10">
    <property type="entry name" value="ACP-like"/>
    <property type="match status" value="1"/>
</dbReference>
<dbReference type="GO" id="GO:0016874">
    <property type="term" value="F:ligase activity"/>
    <property type="evidence" value="ECO:0007669"/>
    <property type="project" value="UniProtKB-KW"/>
</dbReference>
<dbReference type="KEGG" id="miz:BAB75_03955"/>
<proteinExistence type="predicted"/>
<sequence>MTVAVEPQVDRVPMSRSQQNMYNGAVQAGDPGLYLIGKSFRLHPIELSAFLSALEAAVAANPLQLCVLEPAQEGAGHPELVRRLQFSDIATVAPDQDDLTARTAEQLVILWSDDLTTKPLVRYTVRTGPDGQVVGLDIQAHHLLFDGGAIGVIEADLGRRLSQPEDGEPAGVGEGLARIVAAHSRESAKAAESLRRFGAAIQSELSEAARHRGYGQGSGGTTVGAAKGVLLETVTLSGKAFDAIDALAETKQIPLNILVAAAAVAVDASLRQSAQTLLIHAVDNRFGEPGLDVATCLVNSVAHPVRFPVFASVEDVARSLDREYVKASRRRWLREEQYRRMYLAINRTAHVEALTFNFIRETCAPALRPYLSAAPYVTDIGPVEGMTVSCVADEDRRTLTLSIWHRNDVPSTSAHPWVAERIAAALGSMTAMWHMPIAMAVNEWFGIGPDGARRRGDDPAGPSPVAARAWFLNIESVAAQSLRGRRFVEPWIAWLIADDVAPGDIVVCVDDDTDKTVDLLIACHLAGCGYSVCESETELAVRADSIVEHSAGITAHVIDVAATTPAAPDASLRANVAERMDQVTRDGDLADKTAYIMATSGSTGQPKLVPVSHGALALFAHAACRAYGWRPQDRILQCAPLTSDISVEEIFAAAICGAEVVRSAAMKSGDVGALVRDIRVLRPTLIDLPTAVWHLLCEDDETLAAIGCSGVRQVIVGGEAIRTRAVEQWLKCPHSSNISIISSYGPTETTVVVTHLPITAGDGSDWLRVGSPVVPNTVFVAFGEIVITGAAVSAGYLGMRSESFGVVSTGGGAPLRAFATADRVVFDEDGFPSFAGRRDAIVKIAGRRIDTAAIIGRLAEDPAVADVDVAEHNGALAVWFQAREGSDGTESAARIRRQLVGLGVGSFFVVGVPSIPRKPNGKVDKDGLRTLPQFVEAVPDAAGADEVAAGLARIWSGLLGRQIGAESSLLAEGVGSLDLIRILPATRQHLGRELSVLDLISADSAAYLAAAGATVDELAALDFAADIAADLERMMNARPAPTWCGNDSQVVDDGPIVVLGASGIVGTGFARATLELKREGSLRPEVILVTRSELPDGGPWPLLEGMSGVRIARLGAEFHPGMLDELLRASGASTLVNCIGNTNVLAPYRDIRDANVEWVSAAVDASMTAGARLIHMSTFVVNVEAAEARVTDPREAVYPYAASKALAELVVAASPSELDFTLVRLPRVLGEAGQLGAGADILVSVVDACIALQAYPSVALTEEVTTGVTAARSILGMAAGQSTLGRGVTVMRGLPVVYADFLHGFGLEKLGLEEWKRQLDRSDWAERNPRRWSVIDAWAGLGLRLGSLTYADYLAKHRTLSLDTASVTELSAIPASIRDLLVQGRSR</sequence>
<dbReference type="InterPro" id="IPR013120">
    <property type="entry name" value="FAR_NAD-bd"/>
</dbReference>
<dbReference type="Pfam" id="PF00550">
    <property type="entry name" value="PP-binding"/>
    <property type="match status" value="1"/>
</dbReference>
<dbReference type="Proteomes" id="UP000037843">
    <property type="component" value="Unassembled WGS sequence"/>
</dbReference>
<dbReference type="InterPro" id="IPR000873">
    <property type="entry name" value="AMP-dep_synth/lig_dom"/>
</dbReference>
<dbReference type="SUPFAM" id="SSF52777">
    <property type="entry name" value="CoA-dependent acyltransferases"/>
    <property type="match status" value="2"/>
</dbReference>
<dbReference type="Pfam" id="PF00501">
    <property type="entry name" value="AMP-binding"/>
    <property type="match status" value="1"/>
</dbReference>
<evidence type="ECO:0000259" key="5">
    <source>
        <dbReference type="PROSITE" id="PS50075"/>
    </source>
</evidence>
<dbReference type="Gene3D" id="3.30.300.30">
    <property type="match status" value="1"/>
</dbReference>
<feature type="domain" description="Carrier" evidence="5">
    <location>
        <begin position="942"/>
        <end position="1019"/>
    </location>
</feature>
<keyword evidence="3" id="KW-0597">Phosphoprotein</keyword>
<dbReference type="GO" id="GO:0044550">
    <property type="term" value="P:secondary metabolite biosynthetic process"/>
    <property type="evidence" value="ECO:0007669"/>
    <property type="project" value="TreeGrafter"/>
</dbReference>
<dbReference type="Gene3D" id="3.30.559.30">
    <property type="entry name" value="Nonribosomal peptide synthetase, condensation domain"/>
    <property type="match status" value="1"/>
</dbReference>
<dbReference type="InterPro" id="IPR023213">
    <property type="entry name" value="CAT-like_dom_sf"/>
</dbReference>
<dbReference type="Gene3D" id="3.40.50.720">
    <property type="entry name" value="NAD(P)-binding Rossmann-like Domain"/>
    <property type="match status" value="1"/>
</dbReference>
<evidence type="ECO:0000313" key="7">
    <source>
        <dbReference type="EMBL" id="KPG20940.1"/>
    </source>
</evidence>
<dbReference type="PANTHER" id="PTHR45527">
    <property type="entry name" value="NONRIBOSOMAL PEPTIDE SYNTHETASE"/>
    <property type="match status" value="1"/>
</dbReference>
<evidence type="ECO:0000256" key="4">
    <source>
        <dbReference type="ARBA" id="ARBA00022598"/>
    </source>
</evidence>
<dbReference type="PANTHER" id="PTHR45527:SF1">
    <property type="entry name" value="FATTY ACID SYNTHASE"/>
    <property type="match status" value="1"/>
</dbReference>
<comment type="caution">
    <text evidence="6">The sequence shown here is derived from an EMBL/GenBank/DDBJ whole genome shotgun (WGS) entry which is preliminary data.</text>
</comment>
<dbReference type="InterPro" id="IPR045851">
    <property type="entry name" value="AMP-bd_C_sf"/>
</dbReference>
<dbReference type="Gene3D" id="3.40.50.12780">
    <property type="entry name" value="N-terminal domain of ligase-like"/>
    <property type="match status" value="1"/>
</dbReference>
<dbReference type="PROSITE" id="PS50075">
    <property type="entry name" value="CARRIER"/>
    <property type="match status" value="1"/>
</dbReference>
<dbReference type="InterPro" id="IPR036291">
    <property type="entry name" value="NAD(P)-bd_dom_sf"/>
</dbReference>
<evidence type="ECO:0000256" key="3">
    <source>
        <dbReference type="ARBA" id="ARBA00022553"/>
    </source>
</evidence>
<gene>
    <name evidence="6" type="ORF">AN908_28030</name>
    <name evidence="7" type="ORF">AN912_29665</name>
</gene>
<dbReference type="GeneID" id="45763058"/>
<dbReference type="InterPro" id="IPR036736">
    <property type="entry name" value="ACP-like_sf"/>
</dbReference>
<evidence type="ECO:0000313" key="9">
    <source>
        <dbReference type="Proteomes" id="UP000037962"/>
    </source>
</evidence>
<dbReference type="InterPro" id="IPR009081">
    <property type="entry name" value="PP-bd_ACP"/>
</dbReference>
<dbReference type="PROSITE" id="PS00455">
    <property type="entry name" value="AMP_BINDING"/>
    <property type="match status" value="1"/>
</dbReference>
<dbReference type="Proteomes" id="UP000037962">
    <property type="component" value="Unassembled WGS sequence"/>
</dbReference>
<name>A0A7V8LJ75_9MYCO</name>
<accession>A0A7V8LJ75</accession>
<evidence type="ECO:0000313" key="8">
    <source>
        <dbReference type="Proteomes" id="UP000037843"/>
    </source>
</evidence>
<comment type="cofactor">
    <cofactor evidence="1">
        <name>pantetheine 4'-phosphate</name>
        <dbReference type="ChEBI" id="CHEBI:47942"/>
    </cofactor>
</comment>
<dbReference type="InterPro" id="IPR042099">
    <property type="entry name" value="ANL_N_sf"/>
</dbReference>
<evidence type="ECO:0000256" key="2">
    <source>
        <dbReference type="ARBA" id="ARBA00022450"/>
    </source>
</evidence>
<dbReference type="RefSeq" id="WP_043080192.1">
    <property type="nucleotide sequence ID" value="NZ_CP011530.1"/>
</dbReference>
<dbReference type="SUPFAM" id="SSF47336">
    <property type="entry name" value="ACP-like"/>
    <property type="match status" value="1"/>
</dbReference>
<keyword evidence="4" id="KW-0436">Ligase</keyword>
<dbReference type="GO" id="GO:0005737">
    <property type="term" value="C:cytoplasm"/>
    <property type="evidence" value="ECO:0007669"/>
    <property type="project" value="TreeGrafter"/>
</dbReference>
<dbReference type="GO" id="GO:0031177">
    <property type="term" value="F:phosphopantetheine binding"/>
    <property type="evidence" value="ECO:0007669"/>
    <property type="project" value="TreeGrafter"/>
</dbReference>